<dbReference type="NCBIfam" id="TIGR00040">
    <property type="entry name" value="yfcE"/>
    <property type="match status" value="1"/>
</dbReference>
<dbReference type="Gene3D" id="3.60.21.10">
    <property type="match status" value="2"/>
</dbReference>
<feature type="compositionally biased region" description="Basic and acidic residues" evidence="6">
    <location>
        <begin position="165"/>
        <end position="179"/>
    </location>
</feature>
<dbReference type="PANTHER" id="PTHR11124">
    <property type="entry name" value="VACUOLAR SORTING PROTEIN VPS29"/>
    <property type="match status" value="1"/>
</dbReference>
<dbReference type="SUPFAM" id="SSF56300">
    <property type="entry name" value="Metallo-dependent phosphatases"/>
    <property type="match status" value="1"/>
</dbReference>
<dbReference type="EMBL" id="CDQK01000003">
    <property type="protein sequence ID" value="CEP22390.1"/>
    <property type="molecule type" value="Genomic_DNA"/>
</dbReference>
<evidence type="ECO:0000313" key="8">
    <source>
        <dbReference type="EMBL" id="CEP22390.1"/>
    </source>
</evidence>
<evidence type="ECO:0000256" key="4">
    <source>
        <dbReference type="ARBA" id="ARBA00022927"/>
    </source>
</evidence>
<dbReference type="AlphaFoldDB" id="A0A0H5C312"/>
<dbReference type="CDD" id="cd07394">
    <property type="entry name" value="MPP_Vps29"/>
    <property type="match status" value="1"/>
</dbReference>
<dbReference type="EMBL" id="KV453926">
    <property type="protein sequence ID" value="ODV75231.1"/>
    <property type="molecule type" value="Genomic_DNA"/>
</dbReference>
<keyword evidence="3" id="KW-0813">Transport</keyword>
<protein>
    <recommendedName>
        <fullName evidence="2 5">Vacuolar protein sorting-associated protein 29</fullName>
    </recommendedName>
</protein>
<organism evidence="8 10">
    <name type="scientific">Cyberlindnera jadinii (strain ATCC 18201 / CBS 1600 / BCRC 20928 / JCM 3617 / NBRC 0987 / NRRL Y-1542)</name>
    <name type="common">Torula yeast</name>
    <name type="synonym">Candida utilis</name>
    <dbReference type="NCBI Taxonomy" id="983966"/>
    <lineage>
        <taxon>Eukaryota</taxon>
        <taxon>Fungi</taxon>
        <taxon>Dikarya</taxon>
        <taxon>Ascomycota</taxon>
        <taxon>Saccharomycotina</taxon>
        <taxon>Saccharomycetes</taxon>
        <taxon>Phaffomycetales</taxon>
        <taxon>Phaffomycetaceae</taxon>
        <taxon>Cyberlindnera</taxon>
    </lineage>
</organism>
<dbReference type="Proteomes" id="UP000038830">
    <property type="component" value="Unassembled WGS sequence"/>
</dbReference>
<evidence type="ECO:0000313" key="9">
    <source>
        <dbReference type="EMBL" id="ODV75231.1"/>
    </source>
</evidence>
<reference evidence="10" key="2">
    <citation type="journal article" date="2015" name="J. Biotechnol.">
        <title>The structure of the Cyberlindnera jadinii genome and its relation to Candida utilis analyzed by the occurrence of single nucleotide polymorphisms.</title>
        <authorList>
            <person name="Rupp O."/>
            <person name="Brinkrolf K."/>
            <person name="Buerth C."/>
            <person name="Kunigo M."/>
            <person name="Schneider J."/>
            <person name="Jaenicke S."/>
            <person name="Goesmann A."/>
            <person name="Puehler A."/>
            <person name="Jaeger K.-E."/>
            <person name="Ernst J.F."/>
        </authorList>
    </citation>
    <scope>NUCLEOTIDE SEQUENCE [LARGE SCALE GENOMIC DNA]</scope>
    <source>
        <strain evidence="10">ATCC 18201 / CBS 1600 / BCRC 20928 / JCM 3617 / NBRC 0987 / NRRL Y-1542</strain>
    </source>
</reference>
<dbReference type="Pfam" id="PF12850">
    <property type="entry name" value="Metallophos_2"/>
    <property type="match status" value="1"/>
</dbReference>
<dbReference type="GO" id="GO:0042147">
    <property type="term" value="P:retrograde transport, endosome to Golgi"/>
    <property type="evidence" value="ECO:0007669"/>
    <property type="project" value="InterPro"/>
</dbReference>
<dbReference type="OrthoDB" id="10258130at2759"/>
<accession>A0A1E4S6T3</accession>
<evidence type="ECO:0000313" key="11">
    <source>
        <dbReference type="Proteomes" id="UP000094389"/>
    </source>
</evidence>
<dbReference type="Proteomes" id="UP000094389">
    <property type="component" value="Unassembled WGS sequence"/>
</dbReference>
<dbReference type="GO" id="GO:0015031">
    <property type="term" value="P:protein transport"/>
    <property type="evidence" value="ECO:0007669"/>
    <property type="project" value="UniProtKB-KW"/>
</dbReference>
<dbReference type="STRING" id="983966.A0A0H5C312"/>
<feature type="compositionally biased region" description="Acidic residues" evidence="6">
    <location>
        <begin position="213"/>
        <end position="222"/>
    </location>
</feature>
<evidence type="ECO:0000313" key="10">
    <source>
        <dbReference type="Proteomes" id="UP000038830"/>
    </source>
</evidence>
<evidence type="ECO:0000256" key="2">
    <source>
        <dbReference type="ARBA" id="ARBA00017767"/>
    </source>
</evidence>
<dbReference type="InterPro" id="IPR024654">
    <property type="entry name" value="Calcineurin-like_PHP_lpxH"/>
</dbReference>
<sequence length="260" mass="28621">MLILAIGDLHIPDRAIDLPAKFKKLLVPGKISQVLCLGNATSSPSTLEFLKSLSPDFQIVKGEFDDNSTLPLSLVITHGSLKIGFTNGYTIVPRGDPLSLLITARQMNVDVLIWGATHKVEAYTLEGKFFVNPGSATGAFTTEWPEIDGVEESQSDVVKEDTIEAYEDSKGEDGSKETTEPSETAEPENKEEEKEEQGVKKVEDKAIESDKDGSDEEDEDNDIIPSFTLLDIQGSVITLYIYTYINGEVKVDKVSYRKNQ</sequence>
<gene>
    <name evidence="8" type="ORF">BN1211_2748</name>
    <name evidence="9" type="ORF">CYBJADRAFT_147169</name>
</gene>
<proteinExistence type="inferred from homology"/>
<keyword evidence="4" id="KW-0653">Protein transport</keyword>
<evidence type="ECO:0000256" key="1">
    <source>
        <dbReference type="ARBA" id="ARBA00005945"/>
    </source>
</evidence>
<dbReference type="InterPro" id="IPR000979">
    <property type="entry name" value="Phosphodiesterase_MJ0936/Vps29"/>
</dbReference>
<keyword evidence="11" id="KW-1185">Reference proteome</keyword>
<comment type="similarity">
    <text evidence="1 5">Belongs to the VPS29 family.</text>
</comment>
<name>A0A0H5C312_CYBJN</name>
<dbReference type="GO" id="GO:0005829">
    <property type="term" value="C:cytosol"/>
    <property type="evidence" value="ECO:0007669"/>
    <property type="project" value="GOC"/>
</dbReference>
<reference evidence="8" key="1">
    <citation type="submission" date="2014-12" db="EMBL/GenBank/DDBJ databases">
        <authorList>
            <person name="Jaenicke S."/>
        </authorList>
    </citation>
    <scope>NUCLEOTIDE SEQUENCE [LARGE SCALE GENOMIC DNA]</scope>
    <source>
        <strain evidence="8">CBS1600</strain>
    </source>
</reference>
<evidence type="ECO:0000256" key="5">
    <source>
        <dbReference type="RuleBase" id="RU362040"/>
    </source>
</evidence>
<evidence type="ECO:0000256" key="6">
    <source>
        <dbReference type="SAM" id="MobiDB-lite"/>
    </source>
</evidence>
<feature type="region of interest" description="Disordered" evidence="6">
    <location>
        <begin position="165"/>
        <end position="222"/>
    </location>
</feature>
<evidence type="ECO:0000259" key="7">
    <source>
        <dbReference type="Pfam" id="PF12850"/>
    </source>
</evidence>
<feature type="compositionally biased region" description="Basic and acidic residues" evidence="6">
    <location>
        <begin position="187"/>
        <end position="212"/>
    </location>
</feature>
<reference evidence="9 11" key="3">
    <citation type="journal article" date="2016" name="Proc. Natl. Acad. Sci. U.S.A.">
        <title>Comparative genomics of biotechnologically important yeasts.</title>
        <authorList>
            <person name="Riley R."/>
            <person name="Haridas S."/>
            <person name="Wolfe K.H."/>
            <person name="Lopes M.R."/>
            <person name="Hittinger C.T."/>
            <person name="Goeker M."/>
            <person name="Salamov A.A."/>
            <person name="Wisecaver J.H."/>
            <person name="Long T.M."/>
            <person name="Calvey C.H."/>
            <person name="Aerts A.L."/>
            <person name="Barry K.W."/>
            <person name="Choi C."/>
            <person name="Clum A."/>
            <person name="Coughlan A.Y."/>
            <person name="Deshpande S."/>
            <person name="Douglass A.P."/>
            <person name="Hanson S.J."/>
            <person name="Klenk H.-P."/>
            <person name="LaButti K.M."/>
            <person name="Lapidus A."/>
            <person name="Lindquist E.A."/>
            <person name="Lipzen A.M."/>
            <person name="Meier-Kolthoff J.P."/>
            <person name="Ohm R.A."/>
            <person name="Otillar R.P."/>
            <person name="Pangilinan J.L."/>
            <person name="Peng Y."/>
            <person name="Rokas A."/>
            <person name="Rosa C.A."/>
            <person name="Scheuner C."/>
            <person name="Sibirny A.A."/>
            <person name="Slot J.C."/>
            <person name="Stielow J.B."/>
            <person name="Sun H."/>
            <person name="Kurtzman C.P."/>
            <person name="Blackwell M."/>
            <person name="Grigoriev I.V."/>
            <person name="Jeffries T.W."/>
        </authorList>
    </citation>
    <scope>NUCLEOTIDE SEQUENCE [LARGE SCALE GENOMIC DNA]</scope>
    <source>
        <strain evidence="11">ATCC 18201 / CBS 1600 / BCRC 20928 / JCM 3617 / NBRC 0987 / NRRL Y-1542</strain>
        <strain evidence="9">NRRL Y-1542</strain>
    </source>
</reference>
<dbReference type="InterPro" id="IPR028661">
    <property type="entry name" value="Vps29"/>
</dbReference>
<accession>A0A0H5C312</accession>
<dbReference type="OMA" id="IHGHQCI"/>
<dbReference type="GO" id="GO:0030904">
    <property type="term" value="C:retromer complex"/>
    <property type="evidence" value="ECO:0007669"/>
    <property type="project" value="InterPro"/>
</dbReference>
<evidence type="ECO:0000256" key="3">
    <source>
        <dbReference type="ARBA" id="ARBA00022448"/>
    </source>
</evidence>
<feature type="domain" description="Calcineurin-like phosphoesterase" evidence="7">
    <location>
        <begin position="1"/>
        <end position="142"/>
    </location>
</feature>
<dbReference type="InterPro" id="IPR029052">
    <property type="entry name" value="Metallo-depent_PP-like"/>
</dbReference>